<dbReference type="Pfam" id="PF12796">
    <property type="entry name" value="Ank_2"/>
    <property type="match status" value="2"/>
</dbReference>
<feature type="repeat" description="ANK" evidence="1">
    <location>
        <begin position="223"/>
        <end position="255"/>
    </location>
</feature>
<dbReference type="PROSITE" id="PS50297">
    <property type="entry name" value="ANK_REP_REGION"/>
    <property type="match status" value="3"/>
</dbReference>
<dbReference type="SUPFAM" id="SSF48403">
    <property type="entry name" value="Ankyrin repeat"/>
    <property type="match status" value="1"/>
</dbReference>
<dbReference type="InterPro" id="IPR002110">
    <property type="entry name" value="Ankyrin_rpt"/>
</dbReference>
<dbReference type="PANTHER" id="PTHR46224">
    <property type="entry name" value="ANKYRIN REPEAT FAMILY PROTEIN"/>
    <property type="match status" value="1"/>
</dbReference>
<dbReference type="InterPro" id="IPR051616">
    <property type="entry name" value="Cul2-RING_E3_ligase_SR"/>
</dbReference>
<dbReference type="Gene3D" id="1.25.40.20">
    <property type="entry name" value="Ankyrin repeat-containing domain"/>
    <property type="match status" value="2"/>
</dbReference>
<keyword evidence="1" id="KW-0040">ANK repeat</keyword>
<dbReference type="EMBL" id="SAXT01000001">
    <property type="protein sequence ID" value="TXJ13202.1"/>
    <property type="molecule type" value="Genomic_DNA"/>
</dbReference>
<protein>
    <submittedName>
        <fullName evidence="2">Uncharacterized protein</fullName>
    </submittedName>
</protein>
<proteinExistence type="predicted"/>
<evidence type="ECO:0000313" key="2">
    <source>
        <dbReference type="EMBL" id="TXJ13202.1"/>
    </source>
</evidence>
<organism evidence="2 3">
    <name type="scientific">Brachyspira aalborgi</name>
    <dbReference type="NCBI Taxonomy" id="29522"/>
    <lineage>
        <taxon>Bacteria</taxon>
        <taxon>Pseudomonadati</taxon>
        <taxon>Spirochaetota</taxon>
        <taxon>Spirochaetia</taxon>
        <taxon>Brachyspirales</taxon>
        <taxon>Brachyspiraceae</taxon>
        <taxon>Brachyspira</taxon>
    </lineage>
</organism>
<evidence type="ECO:0000256" key="1">
    <source>
        <dbReference type="PROSITE-ProRule" id="PRU00023"/>
    </source>
</evidence>
<dbReference type="RefSeq" id="WP_147757423.1">
    <property type="nucleotide sequence ID" value="NZ_SAXT01000001.1"/>
</dbReference>
<reference evidence="2 3" key="1">
    <citation type="journal article" date="1992" name="Lakartidningen">
        <title>[Penicillin V and not amoxicillin is the first choice preparation in acute otitis].</title>
        <authorList>
            <person name="Kamme C."/>
            <person name="Lundgren K."/>
            <person name="Prellner K."/>
        </authorList>
    </citation>
    <scope>NUCLEOTIDE SEQUENCE [LARGE SCALE GENOMIC DNA]</scope>
    <source>
        <strain evidence="2 3">W1</strain>
    </source>
</reference>
<gene>
    <name evidence="2" type="ORF">EPJ80_00190</name>
</gene>
<dbReference type="PROSITE" id="PS51257">
    <property type="entry name" value="PROKAR_LIPOPROTEIN"/>
    <property type="match status" value="1"/>
</dbReference>
<dbReference type="AlphaFoldDB" id="A0A5C8CNH9"/>
<name>A0A5C8CNH9_9SPIR</name>
<dbReference type="Proteomes" id="UP000325116">
    <property type="component" value="Unassembled WGS sequence"/>
</dbReference>
<sequence length="366" mass="42079">MKIKILIISLLILLLIACSEKSNMKGNSKNSTNDIQNNIEAEEENTTMFFYISKDDYINVRESPKGKILFKINGNGGEIYYWQLLGKDGNWYKLKYYDYDNKDYKYNDKEVYIYDSEITTNKTFNYNNLNSEEERFIKAVENNDIQTVEELLKNKKIDINKSIYNHNQKETEYYFYSESKEYTALAIAVNNGNYKMVQILVENKANINIVCKEEEGDDLFYYTEYTPFARAVRLGHYDIAKYLAENGADVNSTENTDSDGDAGTYIYQPLIMVLENGDYEFAKFLLSKGANVDCIMGEDYDGAADEYYTALIRAAKIGNYDMAKFLIDNGANINASRKIDGVDTGETALDLAETEEIKELLREAIK</sequence>
<comment type="caution">
    <text evidence="2">The sequence shown here is derived from an EMBL/GenBank/DDBJ whole genome shotgun (WGS) entry which is preliminary data.</text>
</comment>
<feature type="repeat" description="ANK" evidence="1">
    <location>
        <begin position="306"/>
        <end position="338"/>
    </location>
</feature>
<dbReference type="SMART" id="SM00248">
    <property type="entry name" value="ANK"/>
    <property type="match status" value="5"/>
</dbReference>
<dbReference type="PANTHER" id="PTHR46224:SF64">
    <property type="entry name" value="IQ MOTIF AND ANKYRIN REPEAT DOMAIN-CONTAINING PROTEIN 1"/>
    <property type="match status" value="1"/>
</dbReference>
<dbReference type="PROSITE" id="PS50088">
    <property type="entry name" value="ANK_REPEAT"/>
    <property type="match status" value="3"/>
</dbReference>
<accession>A0A5C8CNH9</accession>
<evidence type="ECO:0000313" key="3">
    <source>
        <dbReference type="Proteomes" id="UP000325116"/>
    </source>
</evidence>
<feature type="repeat" description="ANK" evidence="1">
    <location>
        <begin position="180"/>
        <end position="212"/>
    </location>
</feature>
<dbReference type="InterPro" id="IPR036770">
    <property type="entry name" value="Ankyrin_rpt-contain_sf"/>
</dbReference>